<dbReference type="RefSeq" id="WP_197661069.1">
    <property type="nucleotide sequence ID" value="NZ_JAEAGR010000006.1"/>
</dbReference>
<evidence type="ECO:0000313" key="2">
    <source>
        <dbReference type="EMBL" id="MBH1940699.1"/>
    </source>
</evidence>
<feature type="domain" description="HTH LytTR-type" evidence="1">
    <location>
        <begin position="15"/>
        <end position="58"/>
    </location>
</feature>
<dbReference type="EMBL" id="JAEAGR010000006">
    <property type="protein sequence ID" value="MBH1940699.1"/>
    <property type="molecule type" value="Genomic_DNA"/>
</dbReference>
<proteinExistence type="predicted"/>
<protein>
    <submittedName>
        <fullName evidence="2">LytTR family transcriptional regulator DNA-binding domain-containing protein</fullName>
    </submittedName>
</protein>
<sequence>MLINSEKPPLIVTSINLDKVTRISSRINYSYDISFDGINDFVPISRAKIKDLKELLEL</sequence>
<dbReference type="Proteomes" id="UP000623269">
    <property type="component" value="Unassembled WGS sequence"/>
</dbReference>
<evidence type="ECO:0000313" key="3">
    <source>
        <dbReference type="Proteomes" id="UP000623269"/>
    </source>
</evidence>
<dbReference type="PROSITE" id="PS50930">
    <property type="entry name" value="HTH_LYTTR"/>
    <property type="match status" value="1"/>
</dbReference>
<keyword evidence="3" id="KW-1185">Reference proteome</keyword>
<gene>
    <name evidence="2" type="ORF">I5677_07350</name>
</gene>
<dbReference type="Pfam" id="PF04397">
    <property type="entry name" value="LytTR"/>
    <property type="match status" value="1"/>
</dbReference>
<dbReference type="GO" id="GO:0003677">
    <property type="term" value="F:DNA binding"/>
    <property type="evidence" value="ECO:0007669"/>
    <property type="project" value="UniProtKB-KW"/>
</dbReference>
<keyword evidence="2" id="KW-0238">DNA-binding</keyword>
<reference evidence="2" key="1">
    <citation type="submission" date="2020-12" db="EMBL/GenBank/DDBJ databases">
        <title>M. sibirica DSM 26468T genome.</title>
        <authorList>
            <person name="Thieme N."/>
            <person name="Rettenmaier R."/>
            <person name="Zverlov V."/>
            <person name="Liebl W."/>
        </authorList>
    </citation>
    <scope>NUCLEOTIDE SEQUENCE</scope>
    <source>
        <strain evidence="2">DSM 26468</strain>
    </source>
</reference>
<dbReference type="InterPro" id="IPR007492">
    <property type="entry name" value="LytTR_DNA-bd_dom"/>
</dbReference>
<evidence type="ECO:0000259" key="1">
    <source>
        <dbReference type="PROSITE" id="PS50930"/>
    </source>
</evidence>
<accession>A0A8J7HDF3</accession>
<comment type="caution">
    <text evidence="2">The sequence shown here is derived from an EMBL/GenBank/DDBJ whole genome shotgun (WGS) entry which is preliminary data.</text>
</comment>
<name>A0A8J7HDF3_9FIRM</name>
<dbReference type="AlphaFoldDB" id="A0A8J7HDF3"/>
<organism evidence="2 3">
    <name type="scientific">Mobilitalea sibirica</name>
    <dbReference type="NCBI Taxonomy" id="1462919"/>
    <lineage>
        <taxon>Bacteria</taxon>
        <taxon>Bacillati</taxon>
        <taxon>Bacillota</taxon>
        <taxon>Clostridia</taxon>
        <taxon>Lachnospirales</taxon>
        <taxon>Lachnospiraceae</taxon>
        <taxon>Mobilitalea</taxon>
    </lineage>
</organism>